<reference evidence="2 3" key="1">
    <citation type="submission" date="2021-03" db="EMBL/GenBank/DDBJ databases">
        <title>Sequencing the genomes of 1000 actinobacteria strains.</title>
        <authorList>
            <person name="Klenk H.-P."/>
        </authorList>
    </citation>
    <scope>NUCLEOTIDE SEQUENCE [LARGE SCALE GENOMIC DNA]</scope>
    <source>
        <strain evidence="2 3">DSM 12936</strain>
    </source>
</reference>
<dbReference type="EMBL" id="JAGIOB010000001">
    <property type="protein sequence ID" value="MBP2417538.1"/>
    <property type="molecule type" value="Genomic_DNA"/>
</dbReference>
<keyword evidence="3" id="KW-1185">Reference proteome</keyword>
<feature type="region of interest" description="Disordered" evidence="1">
    <location>
        <begin position="38"/>
        <end position="70"/>
    </location>
</feature>
<protein>
    <submittedName>
        <fullName evidence="2">Uncharacterized protein</fullName>
    </submittedName>
</protein>
<gene>
    <name evidence="2" type="ORF">JOF54_002460</name>
</gene>
<feature type="region of interest" description="Disordered" evidence="1">
    <location>
        <begin position="1"/>
        <end position="22"/>
    </location>
</feature>
<dbReference type="RefSeq" id="WP_210056192.1">
    <property type="nucleotide sequence ID" value="NZ_BAAAMH010000003.1"/>
</dbReference>
<feature type="compositionally biased region" description="Basic residues" evidence="1">
    <location>
        <begin position="59"/>
        <end position="70"/>
    </location>
</feature>
<name>A0ABS4ZBH2_9ACTN</name>
<evidence type="ECO:0000313" key="2">
    <source>
        <dbReference type="EMBL" id="MBP2417538.1"/>
    </source>
</evidence>
<comment type="caution">
    <text evidence="2">The sequence shown here is derived from an EMBL/GenBank/DDBJ whole genome shotgun (WGS) entry which is preliminary data.</text>
</comment>
<evidence type="ECO:0000256" key="1">
    <source>
        <dbReference type="SAM" id="MobiDB-lite"/>
    </source>
</evidence>
<accession>A0ABS4ZBH2</accession>
<evidence type="ECO:0000313" key="3">
    <source>
        <dbReference type="Proteomes" id="UP000758168"/>
    </source>
</evidence>
<proteinExistence type="predicted"/>
<organism evidence="2 3">
    <name type="scientific">Microlunatus capsulatus</name>
    <dbReference type="NCBI Taxonomy" id="99117"/>
    <lineage>
        <taxon>Bacteria</taxon>
        <taxon>Bacillati</taxon>
        <taxon>Actinomycetota</taxon>
        <taxon>Actinomycetes</taxon>
        <taxon>Propionibacteriales</taxon>
        <taxon>Propionibacteriaceae</taxon>
        <taxon>Microlunatus</taxon>
    </lineage>
</organism>
<sequence>MSSYSHVHLLDPTAHQLTGSTSLPLSQAAARTYALRQAVAERQAQHRGPRPVRTSVRERARRLLSRPRPA</sequence>
<dbReference type="Proteomes" id="UP000758168">
    <property type="component" value="Unassembled WGS sequence"/>
</dbReference>